<organism evidence="17 18">
    <name type="scientific">Delitschia confertaspora ATCC 74209</name>
    <dbReference type="NCBI Taxonomy" id="1513339"/>
    <lineage>
        <taxon>Eukaryota</taxon>
        <taxon>Fungi</taxon>
        <taxon>Dikarya</taxon>
        <taxon>Ascomycota</taxon>
        <taxon>Pezizomycotina</taxon>
        <taxon>Dothideomycetes</taxon>
        <taxon>Pleosporomycetidae</taxon>
        <taxon>Pleosporales</taxon>
        <taxon>Delitschiaceae</taxon>
        <taxon>Delitschia</taxon>
    </lineage>
</organism>
<dbReference type="Gene3D" id="2.30.30.100">
    <property type="match status" value="1"/>
</dbReference>
<comment type="subcellular location">
    <subcellularLocation>
        <location evidence="2">Cytoplasm</location>
    </subcellularLocation>
    <subcellularLocation>
        <location evidence="1 15">Nucleus</location>
    </subcellularLocation>
</comment>
<name>A0A9P4MYZ3_9PLEO</name>
<reference evidence="17" key="1">
    <citation type="journal article" date="2020" name="Stud. Mycol.">
        <title>101 Dothideomycetes genomes: a test case for predicting lifestyles and emergence of pathogens.</title>
        <authorList>
            <person name="Haridas S."/>
            <person name="Albert R."/>
            <person name="Binder M."/>
            <person name="Bloem J."/>
            <person name="Labutti K."/>
            <person name="Salamov A."/>
            <person name="Andreopoulos B."/>
            <person name="Baker S."/>
            <person name="Barry K."/>
            <person name="Bills G."/>
            <person name="Bluhm B."/>
            <person name="Cannon C."/>
            <person name="Castanera R."/>
            <person name="Culley D."/>
            <person name="Daum C."/>
            <person name="Ezra D."/>
            <person name="Gonzalez J."/>
            <person name="Henrissat B."/>
            <person name="Kuo A."/>
            <person name="Liang C."/>
            <person name="Lipzen A."/>
            <person name="Lutzoni F."/>
            <person name="Magnuson J."/>
            <person name="Mondo S."/>
            <person name="Nolan M."/>
            <person name="Ohm R."/>
            <person name="Pangilinan J."/>
            <person name="Park H.-J."/>
            <person name="Ramirez L."/>
            <person name="Alfaro M."/>
            <person name="Sun H."/>
            <person name="Tritt A."/>
            <person name="Yoshinaga Y."/>
            <person name="Zwiers L.-H."/>
            <person name="Turgeon B."/>
            <person name="Goodwin S."/>
            <person name="Spatafora J."/>
            <person name="Crous P."/>
            <person name="Grigoriev I."/>
        </authorList>
    </citation>
    <scope>NUCLEOTIDE SEQUENCE</scope>
    <source>
        <strain evidence="17">ATCC 74209</strain>
    </source>
</reference>
<dbReference type="GO" id="GO:0008033">
    <property type="term" value="P:tRNA processing"/>
    <property type="evidence" value="ECO:0007669"/>
    <property type="project" value="UniProtKB-KW"/>
</dbReference>
<evidence type="ECO:0000259" key="16">
    <source>
        <dbReference type="PROSITE" id="PS52002"/>
    </source>
</evidence>
<evidence type="ECO:0000313" key="18">
    <source>
        <dbReference type="Proteomes" id="UP000799536"/>
    </source>
</evidence>
<dbReference type="Pfam" id="PF01423">
    <property type="entry name" value="LSM"/>
    <property type="match status" value="1"/>
</dbReference>
<dbReference type="PANTHER" id="PTHR11021:SF1">
    <property type="entry name" value="U6 SNRNA-ASSOCIATED SM-LIKE PROTEIN LSM6"/>
    <property type="match status" value="1"/>
</dbReference>
<dbReference type="GO" id="GO:0000932">
    <property type="term" value="C:P-body"/>
    <property type="evidence" value="ECO:0007669"/>
    <property type="project" value="TreeGrafter"/>
</dbReference>
<dbReference type="PROSITE" id="PS52002">
    <property type="entry name" value="SM"/>
    <property type="match status" value="1"/>
</dbReference>
<gene>
    <name evidence="17" type="ORF">GQ43DRAFT_415967</name>
</gene>
<dbReference type="GO" id="GO:0005681">
    <property type="term" value="C:spliceosomal complex"/>
    <property type="evidence" value="ECO:0007669"/>
    <property type="project" value="UniProtKB-KW"/>
</dbReference>
<dbReference type="PANTHER" id="PTHR11021">
    <property type="entry name" value="SMALL NUCLEAR RIBONUCLEOPROTEIN F SNRNP-F"/>
    <property type="match status" value="1"/>
</dbReference>
<dbReference type="GO" id="GO:0030490">
    <property type="term" value="P:maturation of SSU-rRNA"/>
    <property type="evidence" value="ECO:0007669"/>
    <property type="project" value="TreeGrafter"/>
</dbReference>
<evidence type="ECO:0000256" key="14">
    <source>
        <dbReference type="ARBA" id="ARBA00025365"/>
    </source>
</evidence>
<evidence type="ECO:0000256" key="10">
    <source>
        <dbReference type="ARBA" id="ARBA00022884"/>
    </source>
</evidence>
<evidence type="ECO:0000256" key="5">
    <source>
        <dbReference type="ARBA" id="ARBA00022490"/>
    </source>
</evidence>
<keyword evidence="18" id="KW-1185">Reference proteome</keyword>
<dbReference type="Proteomes" id="UP000799536">
    <property type="component" value="Unassembled WGS sequence"/>
</dbReference>
<evidence type="ECO:0000256" key="1">
    <source>
        <dbReference type="ARBA" id="ARBA00004123"/>
    </source>
</evidence>
<dbReference type="SMART" id="SM00651">
    <property type="entry name" value="Sm"/>
    <property type="match status" value="1"/>
</dbReference>
<evidence type="ECO:0000256" key="6">
    <source>
        <dbReference type="ARBA" id="ARBA00022552"/>
    </source>
</evidence>
<keyword evidence="12 15" id="KW-0539">Nucleus</keyword>
<evidence type="ECO:0000256" key="9">
    <source>
        <dbReference type="ARBA" id="ARBA00022728"/>
    </source>
</evidence>
<keyword evidence="10 15" id="KW-0694">RNA-binding</keyword>
<keyword evidence="11 15" id="KW-0508">mRNA splicing</keyword>
<dbReference type="AlphaFoldDB" id="A0A9P4MYZ3"/>
<sequence length="81" mass="9046">MDSETQNPRSGMGDFIESIRDTTVMVKLYSGAVYYGELQNIDGYMNVSLNECREIRNGKVVRNWGEAFIRGNNVSYIGAGS</sequence>
<evidence type="ECO:0000256" key="7">
    <source>
        <dbReference type="ARBA" id="ARBA00022664"/>
    </source>
</evidence>
<dbReference type="InterPro" id="IPR047575">
    <property type="entry name" value="Sm"/>
</dbReference>
<keyword evidence="5" id="KW-0963">Cytoplasm</keyword>
<dbReference type="SUPFAM" id="SSF50182">
    <property type="entry name" value="Sm-like ribonucleoproteins"/>
    <property type="match status" value="1"/>
</dbReference>
<evidence type="ECO:0000256" key="2">
    <source>
        <dbReference type="ARBA" id="ARBA00004496"/>
    </source>
</evidence>
<evidence type="ECO:0000256" key="15">
    <source>
        <dbReference type="PIRNR" id="PIRNR006609"/>
    </source>
</evidence>
<protein>
    <recommendedName>
        <fullName evidence="4">U6 snRNA-associated Sm-like protein LSm6</fullName>
    </recommendedName>
</protein>
<comment type="caution">
    <text evidence="17">The sequence shown here is derived from an EMBL/GenBank/DDBJ whole genome shotgun (WGS) entry which is preliminary data.</text>
</comment>
<evidence type="ECO:0000313" key="17">
    <source>
        <dbReference type="EMBL" id="KAF2201365.1"/>
    </source>
</evidence>
<comment type="function">
    <text evidence="14">Component of LSm protein complexes, which are involved in RNA processing and may function in a chaperone-like manner, facilitating the efficient association of RNA processing factors with their substrates. Component of the cytoplasmic LSM1-LSM7 complex, which is thought to be involved in mRNA degradation by activating the decapping step in the 5'-to-3' mRNA decay pathway. Component of the nuclear LSM2-LSM8 complex, which is involved in splicing of nuclear mRNAs. LSM2-LSM8 associates with multiple snRNP complexes containing the U6 snRNA (U4/U6 di-snRNP, spliceosomal U4/U6.U5 tri-snRNP, and free U6 snRNP). It binds directly to the 3'-terminal U-tract of U6 snRNA and plays a role in the biogenesis and stability of the U6 snRNP and U4/U6 snRNP complexes. LSM2-LSM8 probably also is involved degradation of nuclear pre-mRNA by targeting them for decapping, and in processing of pre-tRNAs, pre-rRNAs and U3 snoRNA.</text>
</comment>
<dbReference type="GO" id="GO:0005688">
    <property type="term" value="C:U6 snRNP"/>
    <property type="evidence" value="ECO:0007669"/>
    <property type="project" value="TreeGrafter"/>
</dbReference>
<evidence type="ECO:0000256" key="4">
    <source>
        <dbReference type="ARBA" id="ARBA00014768"/>
    </source>
</evidence>
<dbReference type="InterPro" id="IPR016487">
    <property type="entry name" value="Lsm6/sSmF"/>
</dbReference>
<keyword evidence="9 15" id="KW-0747">Spliceosome</keyword>
<dbReference type="InterPro" id="IPR001163">
    <property type="entry name" value="Sm_dom_euk/arc"/>
</dbReference>
<keyword evidence="7 15" id="KW-0507">mRNA processing</keyword>
<evidence type="ECO:0000256" key="11">
    <source>
        <dbReference type="ARBA" id="ARBA00023187"/>
    </source>
</evidence>
<evidence type="ECO:0000256" key="12">
    <source>
        <dbReference type="ARBA" id="ARBA00023242"/>
    </source>
</evidence>
<evidence type="ECO:0000256" key="13">
    <source>
        <dbReference type="ARBA" id="ARBA00023274"/>
    </source>
</evidence>
<keyword evidence="13 15" id="KW-0687">Ribonucleoprotein</keyword>
<dbReference type="GO" id="GO:0005732">
    <property type="term" value="C:sno(s)RNA-containing ribonucleoprotein complex"/>
    <property type="evidence" value="ECO:0007669"/>
    <property type="project" value="TreeGrafter"/>
</dbReference>
<dbReference type="GO" id="GO:0003723">
    <property type="term" value="F:RNA binding"/>
    <property type="evidence" value="ECO:0007669"/>
    <property type="project" value="UniProtKB-UniRule"/>
</dbReference>
<dbReference type="GO" id="GO:0046540">
    <property type="term" value="C:U4/U6 x U5 tri-snRNP complex"/>
    <property type="evidence" value="ECO:0007669"/>
    <property type="project" value="TreeGrafter"/>
</dbReference>
<keyword evidence="8" id="KW-0819">tRNA processing</keyword>
<keyword evidence="6" id="KW-0698">rRNA processing</keyword>
<evidence type="ECO:0000256" key="8">
    <source>
        <dbReference type="ARBA" id="ARBA00022694"/>
    </source>
</evidence>
<dbReference type="EMBL" id="ML993979">
    <property type="protein sequence ID" value="KAF2201365.1"/>
    <property type="molecule type" value="Genomic_DNA"/>
</dbReference>
<dbReference type="InterPro" id="IPR010920">
    <property type="entry name" value="LSM_dom_sf"/>
</dbReference>
<proteinExistence type="inferred from homology"/>
<accession>A0A9P4MYZ3</accession>
<feature type="domain" description="Sm" evidence="16">
    <location>
        <begin position="11"/>
        <end position="81"/>
    </location>
</feature>
<dbReference type="GO" id="GO:0000398">
    <property type="term" value="P:mRNA splicing, via spliceosome"/>
    <property type="evidence" value="ECO:0007669"/>
    <property type="project" value="InterPro"/>
</dbReference>
<dbReference type="GO" id="GO:0005730">
    <property type="term" value="C:nucleolus"/>
    <property type="evidence" value="ECO:0007669"/>
    <property type="project" value="TreeGrafter"/>
</dbReference>
<evidence type="ECO:0000256" key="3">
    <source>
        <dbReference type="ARBA" id="ARBA00007927"/>
    </source>
</evidence>
<dbReference type="OrthoDB" id="268799at2759"/>
<comment type="similarity">
    <text evidence="3 15">Belongs to the snRNP Sm proteins family. SmF/LSm6 subfamily.</text>
</comment>
<dbReference type="PIRSF" id="PIRSF006609">
    <property type="entry name" value="snRNP_SmF"/>
    <property type="match status" value="1"/>
</dbReference>